<protein>
    <submittedName>
        <fullName evidence="3">DUF4136 domain-containing protein</fullName>
    </submittedName>
</protein>
<evidence type="ECO:0000256" key="1">
    <source>
        <dbReference type="SAM" id="SignalP"/>
    </source>
</evidence>
<dbReference type="Gene3D" id="3.30.160.670">
    <property type="match status" value="1"/>
</dbReference>
<dbReference type="Proteomes" id="UP000664628">
    <property type="component" value="Unassembled WGS sequence"/>
</dbReference>
<proteinExistence type="predicted"/>
<organism evidence="3 4">
    <name type="scientific">Fibrella forsythiae</name>
    <dbReference type="NCBI Taxonomy" id="2817061"/>
    <lineage>
        <taxon>Bacteria</taxon>
        <taxon>Pseudomonadati</taxon>
        <taxon>Bacteroidota</taxon>
        <taxon>Cytophagia</taxon>
        <taxon>Cytophagales</taxon>
        <taxon>Spirosomataceae</taxon>
        <taxon>Fibrella</taxon>
    </lineage>
</organism>
<dbReference type="RefSeq" id="WP_207331391.1">
    <property type="nucleotide sequence ID" value="NZ_JAFMYW010000007.1"/>
</dbReference>
<feature type="signal peptide" evidence="1">
    <location>
        <begin position="1"/>
        <end position="24"/>
    </location>
</feature>
<sequence>MHIKGLVAGLFVAGLLASCAPSIAVKYDYDPKVNVRQFSTYRIEADRQRNADPIVGSNLNQRRIAEALDQSLQGLGYKPTEDIGADLVVRFFTDSKDRQQVQSTGMGSPYGWGGWGMGGYGYGNQVYSRQYEENRVVINIYDSRTNNIVWQGWATGQLNTKKNERNRDLAFRETVASIMKNFPQSAGQDYGAAR</sequence>
<keyword evidence="1" id="KW-0732">Signal</keyword>
<feature type="domain" description="DUF4136" evidence="2">
    <location>
        <begin position="25"/>
        <end position="183"/>
    </location>
</feature>
<dbReference type="Pfam" id="PF13590">
    <property type="entry name" value="DUF4136"/>
    <property type="match status" value="1"/>
</dbReference>
<evidence type="ECO:0000313" key="3">
    <source>
        <dbReference type="EMBL" id="MBO0951455.1"/>
    </source>
</evidence>
<feature type="chain" id="PRO_5046857800" evidence="1">
    <location>
        <begin position="25"/>
        <end position="194"/>
    </location>
</feature>
<dbReference type="PROSITE" id="PS51257">
    <property type="entry name" value="PROKAR_LIPOPROTEIN"/>
    <property type="match status" value="1"/>
</dbReference>
<dbReference type="InterPro" id="IPR025411">
    <property type="entry name" value="DUF4136"/>
</dbReference>
<evidence type="ECO:0000313" key="4">
    <source>
        <dbReference type="Proteomes" id="UP000664628"/>
    </source>
</evidence>
<gene>
    <name evidence="3" type="ORF">J2I46_22920</name>
</gene>
<evidence type="ECO:0000259" key="2">
    <source>
        <dbReference type="Pfam" id="PF13590"/>
    </source>
</evidence>
<comment type="caution">
    <text evidence="3">The sequence shown here is derived from an EMBL/GenBank/DDBJ whole genome shotgun (WGS) entry which is preliminary data.</text>
</comment>
<keyword evidence="4" id="KW-1185">Reference proteome</keyword>
<name>A0ABS3JN68_9BACT</name>
<reference evidence="3 4" key="1">
    <citation type="submission" date="2021-03" db="EMBL/GenBank/DDBJ databases">
        <title>Fibrella sp. HMF5405 genome sequencing and assembly.</title>
        <authorList>
            <person name="Kang H."/>
            <person name="Kim H."/>
            <person name="Bae S."/>
            <person name="Joh K."/>
        </authorList>
    </citation>
    <scope>NUCLEOTIDE SEQUENCE [LARGE SCALE GENOMIC DNA]</scope>
    <source>
        <strain evidence="3 4">HMF5405</strain>
    </source>
</reference>
<accession>A0ABS3JN68</accession>
<dbReference type="EMBL" id="JAFMYW010000007">
    <property type="protein sequence ID" value="MBO0951455.1"/>
    <property type="molecule type" value="Genomic_DNA"/>
</dbReference>